<feature type="transmembrane region" description="Helical" evidence="5">
    <location>
        <begin position="35"/>
        <end position="58"/>
    </location>
</feature>
<evidence type="ECO:0000256" key="2">
    <source>
        <dbReference type="ARBA" id="ARBA00022692"/>
    </source>
</evidence>
<feature type="transmembrane region" description="Helical" evidence="5">
    <location>
        <begin position="70"/>
        <end position="90"/>
    </location>
</feature>
<evidence type="ECO:0000256" key="3">
    <source>
        <dbReference type="ARBA" id="ARBA00022989"/>
    </source>
</evidence>
<feature type="transmembrane region" description="Helical" evidence="5">
    <location>
        <begin position="380"/>
        <end position="400"/>
    </location>
</feature>
<accession>A0A6A5FZ36</accession>
<feature type="transmembrane region" description="Helical" evidence="5">
    <location>
        <begin position="247"/>
        <end position="268"/>
    </location>
</feature>
<evidence type="ECO:0000256" key="1">
    <source>
        <dbReference type="ARBA" id="ARBA00004141"/>
    </source>
</evidence>
<dbReference type="Pfam" id="PF00083">
    <property type="entry name" value="Sugar_tr"/>
    <property type="match status" value="1"/>
</dbReference>
<dbReference type="Proteomes" id="UP000483820">
    <property type="component" value="Chromosome X"/>
</dbReference>
<dbReference type="KEGG" id="crq:GCK72_024074"/>
<evidence type="ECO:0000313" key="7">
    <source>
        <dbReference type="EMBL" id="KAF1747609.1"/>
    </source>
</evidence>
<dbReference type="GeneID" id="9825097"/>
<dbReference type="InterPro" id="IPR036259">
    <property type="entry name" value="MFS_trans_sf"/>
</dbReference>
<feature type="domain" description="Major facilitator superfamily (MFS) profile" evidence="6">
    <location>
        <begin position="1"/>
        <end position="434"/>
    </location>
</feature>
<dbReference type="PROSITE" id="PS50850">
    <property type="entry name" value="MFS"/>
    <property type="match status" value="1"/>
</dbReference>
<dbReference type="PANTHER" id="PTHR23503:SF10">
    <property type="entry name" value="MFS DOMAIN-CONTAINING PROTEIN-RELATED"/>
    <property type="match status" value="1"/>
</dbReference>
<reference evidence="7 8" key="1">
    <citation type="submission" date="2019-12" db="EMBL/GenBank/DDBJ databases">
        <title>Chromosome-level assembly of the Caenorhabditis remanei genome.</title>
        <authorList>
            <person name="Teterina A.A."/>
            <person name="Willis J.H."/>
            <person name="Phillips P.C."/>
        </authorList>
    </citation>
    <scope>NUCLEOTIDE SEQUENCE [LARGE SCALE GENOMIC DNA]</scope>
    <source>
        <strain evidence="7 8">PX506</strain>
        <tissue evidence="7">Whole organism</tissue>
    </source>
</reference>
<protein>
    <recommendedName>
        <fullName evidence="6">Major facilitator superfamily (MFS) profile domain-containing protein</fullName>
    </recommendedName>
</protein>
<dbReference type="SUPFAM" id="SSF103473">
    <property type="entry name" value="MFS general substrate transporter"/>
    <property type="match status" value="1"/>
</dbReference>
<keyword evidence="3 5" id="KW-1133">Transmembrane helix</keyword>
<feature type="transmembrane region" description="Helical" evidence="5">
    <location>
        <begin position="347"/>
        <end position="368"/>
    </location>
</feature>
<feature type="transmembrane region" description="Helical" evidence="5">
    <location>
        <begin position="406"/>
        <end position="427"/>
    </location>
</feature>
<sequence>MQVLMFSSLSEVITAMNNHTLVSHFGLEPTGTRLALMNSVMTTTTEIGNALSILLLLPVSDLKGRKYASVYLRFGITFAAALCHLLAAWFEASELYILGQLILGSHYSLRTFVTLIFVLECVPDMFRGFASTIFMFSFVFAKMIMFSAASPSLLGTSSLWFTFPIIVMISSVAVLCMLTRFPESPKWLIQQNRVIEARDSVRFYHGADCHLNEVVTSMIKEKNLTHENKLSLRQVWENDTLREAFKILLAVLFFLEFDTTYILSIYTITFHNTAGFSTQMAMNINLIITAVSLPKNFIGTYILDALGRRPTLFIGGLMLYSKSVLLLATEIIIYISGASFLTESLYVVVELLSSLAPATGMNSIRILFVSELFPPSARTAVGQAMMFISMAINTPITTFFPIVNSIFPPIFFVPFVITPLILGTYLYRHMPETRGRAVYDIIESMDRDVGSRAASIYEEKLPLIRDRARTLAVKRNSILNTSRTRALTFDHKFNSKN</sequence>
<evidence type="ECO:0000259" key="6">
    <source>
        <dbReference type="PROSITE" id="PS50850"/>
    </source>
</evidence>
<dbReference type="Gene3D" id="1.20.1250.20">
    <property type="entry name" value="MFS general substrate transporter like domains"/>
    <property type="match status" value="1"/>
</dbReference>
<dbReference type="InterPro" id="IPR045263">
    <property type="entry name" value="GLUT"/>
</dbReference>
<feature type="transmembrane region" description="Helical" evidence="5">
    <location>
        <begin position="280"/>
        <end position="303"/>
    </location>
</feature>
<evidence type="ECO:0000313" key="8">
    <source>
        <dbReference type="Proteomes" id="UP000483820"/>
    </source>
</evidence>
<dbReference type="InterPro" id="IPR020846">
    <property type="entry name" value="MFS_dom"/>
</dbReference>
<proteinExistence type="predicted"/>
<dbReference type="EMBL" id="WUAV01000006">
    <property type="protein sequence ID" value="KAF1747609.1"/>
    <property type="molecule type" value="Genomic_DNA"/>
</dbReference>
<keyword evidence="2 5" id="KW-0812">Transmembrane</keyword>
<dbReference type="RefSeq" id="XP_003118053.2">
    <property type="nucleotide sequence ID" value="XM_003118005.2"/>
</dbReference>
<dbReference type="GO" id="GO:0015149">
    <property type="term" value="F:hexose transmembrane transporter activity"/>
    <property type="evidence" value="ECO:0007669"/>
    <property type="project" value="TreeGrafter"/>
</dbReference>
<organism evidence="7 8">
    <name type="scientific">Caenorhabditis remanei</name>
    <name type="common">Caenorhabditis vulgaris</name>
    <dbReference type="NCBI Taxonomy" id="31234"/>
    <lineage>
        <taxon>Eukaryota</taxon>
        <taxon>Metazoa</taxon>
        <taxon>Ecdysozoa</taxon>
        <taxon>Nematoda</taxon>
        <taxon>Chromadorea</taxon>
        <taxon>Rhabditida</taxon>
        <taxon>Rhabditina</taxon>
        <taxon>Rhabditomorpha</taxon>
        <taxon>Rhabditoidea</taxon>
        <taxon>Rhabditidae</taxon>
        <taxon>Peloderinae</taxon>
        <taxon>Caenorhabditis</taxon>
    </lineage>
</organism>
<evidence type="ECO:0000256" key="4">
    <source>
        <dbReference type="ARBA" id="ARBA00023136"/>
    </source>
</evidence>
<comment type="caution">
    <text evidence="7">The sequence shown here is derived from an EMBL/GenBank/DDBJ whole genome shotgun (WGS) entry which is preliminary data.</text>
</comment>
<name>A0A6A5FZ36_CAERE</name>
<gene>
    <name evidence="7" type="ORF">GCK72_024074</name>
</gene>
<evidence type="ECO:0000256" key="5">
    <source>
        <dbReference type="SAM" id="Phobius"/>
    </source>
</evidence>
<comment type="subcellular location">
    <subcellularLocation>
        <location evidence="1">Membrane</location>
        <topology evidence="1">Multi-pass membrane protein</topology>
    </subcellularLocation>
</comment>
<dbReference type="CTD" id="9825097"/>
<dbReference type="GO" id="GO:0016020">
    <property type="term" value="C:membrane"/>
    <property type="evidence" value="ECO:0007669"/>
    <property type="project" value="UniProtKB-SubCell"/>
</dbReference>
<feature type="transmembrane region" description="Helical" evidence="5">
    <location>
        <begin position="324"/>
        <end position="341"/>
    </location>
</feature>
<dbReference type="AlphaFoldDB" id="A0A6A5FZ36"/>
<dbReference type="InterPro" id="IPR005828">
    <property type="entry name" value="MFS_sugar_transport-like"/>
</dbReference>
<feature type="transmembrane region" description="Helical" evidence="5">
    <location>
        <begin position="126"/>
        <end position="146"/>
    </location>
</feature>
<feature type="transmembrane region" description="Helical" evidence="5">
    <location>
        <begin position="158"/>
        <end position="178"/>
    </location>
</feature>
<dbReference type="PANTHER" id="PTHR23503">
    <property type="entry name" value="SOLUTE CARRIER FAMILY 2"/>
    <property type="match status" value="1"/>
</dbReference>
<feature type="transmembrane region" description="Helical" evidence="5">
    <location>
        <begin position="96"/>
        <end position="119"/>
    </location>
</feature>
<keyword evidence="4 5" id="KW-0472">Membrane</keyword>